<dbReference type="Proteomes" id="UP000830115">
    <property type="component" value="Chromosome"/>
</dbReference>
<sequence>MLDAHIDQIDRTMAELRRLRHVLVTARRTAAEARRAGGDAVVCRIIENNPEVDR</sequence>
<name>A0ABY4M081_9ACTN</name>
<gene>
    <name evidence="1" type="ORF">K9S39_03955</name>
</gene>
<keyword evidence="2" id="KW-1185">Reference proteome</keyword>
<evidence type="ECO:0000313" key="1">
    <source>
        <dbReference type="EMBL" id="UQA91152.1"/>
    </source>
</evidence>
<accession>A0ABY4M081</accession>
<dbReference type="Gene3D" id="1.10.1660.10">
    <property type="match status" value="1"/>
</dbReference>
<dbReference type="EMBL" id="CP086322">
    <property type="protein sequence ID" value="UQA91152.1"/>
    <property type="molecule type" value="Genomic_DNA"/>
</dbReference>
<dbReference type="RefSeq" id="WP_248861945.1">
    <property type="nucleotide sequence ID" value="NZ_CP086322.1"/>
</dbReference>
<reference evidence="1" key="1">
    <citation type="submission" date="2021-10" db="EMBL/GenBank/DDBJ databases">
        <title>Streptomyces nigrumlapis sp.nov.,an antimicrobial producing actinobacterium isolated from Black Gobi rocks.</title>
        <authorList>
            <person name="Wen Y."/>
            <person name="Zhang W."/>
            <person name="Liu X.G."/>
        </authorList>
    </citation>
    <scope>NUCLEOTIDE SEQUENCE</scope>
    <source>
        <strain evidence="1">ST13-2-2</strain>
    </source>
</reference>
<evidence type="ECO:0000313" key="2">
    <source>
        <dbReference type="Proteomes" id="UP000830115"/>
    </source>
</evidence>
<organism evidence="1 2">
    <name type="scientific">Streptomyces halobius</name>
    <dbReference type="NCBI Taxonomy" id="2879846"/>
    <lineage>
        <taxon>Bacteria</taxon>
        <taxon>Bacillati</taxon>
        <taxon>Actinomycetota</taxon>
        <taxon>Actinomycetes</taxon>
        <taxon>Kitasatosporales</taxon>
        <taxon>Streptomycetaceae</taxon>
        <taxon>Streptomyces</taxon>
    </lineage>
</organism>
<protein>
    <submittedName>
        <fullName evidence="1">Uncharacterized protein</fullName>
    </submittedName>
</protein>
<proteinExistence type="predicted"/>